<evidence type="ECO:0000256" key="2">
    <source>
        <dbReference type="ARBA" id="ARBA00022723"/>
    </source>
</evidence>
<evidence type="ECO:0000259" key="9">
    <source>
        <dbReference type="Pfam" id="PF04082"/>
    </source>
</evidence>
<dbReference type="Proteomes" id="UP001244207">
    <property type="component" value="Unassembled WGS sequence"/>
</dbReference>
<accession>A0AAD8UFF2</accession>
<dbReference type="PANTHER" id="PTHR47782">
    <property type="entry name" value="ZN(II)2CYS6 TRANSCRIPTION FACTOR (EUROFUNG)-RELATED"/>
    <property type="match status" value="1"/>
</dbReference>
<keyword evidence="5" id="KW-0238">DNA-binding</keyword>
<evidence type="ECO:0000256" key="7">
    <source>
        <dbReference type="ARBA" id="ARBA00023242"/>
    </source>
</evidence>
<name>A0AAD8UFF2_GLOAC</name>
<keyword evidence="2" id="KW-0479">Metal-binding</keyword>
<reference evidence="10" key="1">
    <citation type="submission" date="2021-12" db="EMBL/GenBank/DDBJ databases">
        <title>Comparative genomics, transcriptomics and evolutionary studies reveal genomic signatures of adaptation to plant cell wall in hemibiotrophic fungi.</title>
        <authorList>
            <consortium name="DOE Joint Genome Institute"/>
            <person name="Baroncelli R."/>
            <person name="Diaz J.F."/>
            <person name="Benocci T."/>
            <person name="Peng M."/>
            <person name="Battaglia E."/>
            <person name="Haridas S."/>
            <person name="Andreopoulos W."/>
            <person name="Labutti K."/>
            <person name="Pangilinan J."/>
            <person name="Floch G.L."/>
            <person name="Makela M.R."/>
            <person name="Henrissat B."/>
            <person name="Grigoriev I.V."/>
            <person name="Crouch J.A."/>
            <person name="De Vries R.P."/>
            <person name="Sukno S.A."/>
            <person name="Thon M.R."/>
        </authorList>
    </citation>
    <scope>NUCLEOTIDE SEQUENCE</scope>
    <source>
        <strain evidence="10">CBS 112980</strain>
    </source>
</reference>
<dbReference type="GO" id="GO:0043565">
    <property type="term" value="F:sequence-specific DNA binding"/>
    <property type="evidence" value="ECO:0007669"/>
    <property type="project" value="TreeGrafter"/>
</dbReference>
<dbReference type="GO" id="GO:0000981">
    <property type="term" value="F:DNA-binding transcription factor activity, RNA polymerase II-specific"/>
    <property type="evidence" value="ECO:0007669"/>
    <property type="project" value="TreeGrafter"/>
</dbReference>
<keyword evidence="7" id="KW-0539">Nucleus</keyword>
<evidence type="ECO:0000256" key="5">
    <source>
        <dbReference type="ARBA" id="ARBA00023125"/>
    </source>
</evidence>
<organism evidence="10 11">
    <name type="scientific">Glomerella acutata</name>
    <name type="common">Colletotrichum acutatum</name>
    <dbReference type="NCBI Taxonomy" id="27357"/>
    <lineage>
        <taxon>Eukaryota</taxon>
        <taxon>Fungi</taxon>
        <taxon>Dikarya</taxon>
        <taxon>Ascomycota</taxon>
        <taxon>Pezizomycotina</taxon>
        <taxon>Sordariomycetes</taxon>
        <taxon>Hypocreomycetidae</taxon>
        <taxon>Glomerellales</taxon>
        <taxon>Glomerellaceae</taxon>
        <taxon>Colletotrichum</taxon>
        <taxon>Colletotrichum acutatum species complex</taxon>
    </lineage>
</organism>
<keyword evidence="4" id="KW-0805">Transcription regulation</keyword>
<evidence type="ECO:0000256" key="4">
    <source>
        <dbReference type="ARBA" id="ARBA00023015"/>
    </source>
</evidence>
<sequence>SQKAWASYFTNMIFSIGLLLEKPYSPCSDNLTHQSLYRLAVTKYLSHVFALPDRLLHIQAYLLLAMHAIYSPSTERIISIASATMRYCVMAQLHLADAEPHISPSAPSPETAATKLRIQIRRRVFWSAYTLDRAVDTTFDLPFSVPDYQITVKLYANIDDADLDAACERASFPDRYHHPRGRTGVSAALHVVYCRQIQSEILNTTLHRDFSTHFDDLPHWRLRVLDKLDRWRALCHRTHLHSRIRSRSRSFTHPEWLHMIYNYSLAMLHQPTRSTAAGPAGDWTVKSCIQACLIFRKFQRRGHHSGLNHAPIAELWLGLVAQFKCGVALLYCFFATPPALRTATYAVPEAAEAVRACSVVISILAEQWPQSICLGDAFDILAREVPLYELSSTPAKVAGIADAAAVTGPRKMRSESAGALMAMRGQLEIIVVHRNTLHMIREMALDEFPRPPSSAGTESQTQPEASLANTTAAAAAAAAQLGEGDSPSCGRTSITGDMFQPMTPHFFQSSLTSLEAEGFDLAALGFPGDFDLLDA</sequence>
<feature type="compositionally biased region" description="Polar residues" evidence="8">
    <location>
        <begin position="454"/>
        <end position="470"/>
    </location>
</feature>
<evidence type="ECO:0000256" key="6">
    <source>
        <dbReference type="ARBA" id="ARBA00023163"/>
    </source>
</evidence>
<dbReference type="InterPro" id="IPR007219">
    <property type="entry name" value="XnlR_reg_dom"/>
</dbReference>
<proteinExistence type="predicted"/>
<evidence type="ECO:0000256" key="8">
    <source>
        <dbReference type="SAM" id="MobiDB-lite"/>
    </source>
</evidence>
<dbReference type="EMBL" id="JAHMHS010000068">
    <property type="protein sequence ID" value="KAK1723227.1"/>
    <property type="molecule type" value="Genomic_DNA"/>
</dbReference>
<dbReference type="GeneID" id="85389339"/>
<feature type="domain" description="Xylanolytic transcriptional activator regulatory" evidence="9">
    <location>
        <begin position="11"/>
        <end position="232"/>
    </location>
</feature>
<dbReference type="GO" id="GO:0006351">
    <property type="term" value="P:DNA-templated transcription"/>
    <property type="evidence" value="ECO:0007669"/>
    <property type="project" value="InterPro"/>
</dbReference>
<dbReference type="PANTHER" id="PTHR47782:SF12">
    <property type="entry name" value="ZN(II)2CYS6 TRANSCRIPTION FACTOR (EUROFUNG)"/>
    <property type="match status" value="1"/>
</dbReference>
<evidence type="ECO:0000313" key="10">
    <source>
        <dbReference type="EMBL" id="KAK1723227.1"/>
    </source>
</evidence>
<evidence type="ECO:0000256" key="3">
    <source>
        <dbReference type="ARBA" id="ARBA00022833"/>
    </source>
</evidence>
<evidence type="ECO:0000256" key="1">
    <source>
        <dbReference type="ARBA" id="ARBA00004123"/>
    </source>
</evidence>
<feature type="region of interest" description="Disordered" evidence="8">
    <location>
        <begin position="447"/>
        <end position="470"/>
    </location>
</feature>
<keyword evidence="6" id="KW-0804">Transcription</keyword>
<dbReference type="GO" id="GO:0045944">
    <property type="term" value="P:positive regulation of transcription by RNA polymerase II"/>
    <property type="evidence" value="ECO:0007669"/>
    <property type="project" value="TreeGrafter"/>
</dbReference>
<dbReference type="CDD" id="cd12148">
    <property type="entry name" value="fungal_TF_MHR"/>
    <property type="match status" value="1"/>
</dbReference>
<evidence type="ECO:0000313" key="11">
    <source>
        <dbReference type="Proteomes" id="UP001244207"/>
    </source>
</evidence>
<keyword evidence="3" id="KW-0862">Zinc</keyword>
<gene>
    <name evidence="10" type="ORF">BDZ83DRAFT_581283</name>
</gene>
<dbReference type="Pfam" id="PF04082">
    <property type="entry name" value="Fungal_trans"/>
    <property type="match status" value="1"/>
</dbReference>
<dbReference type="RefSeq" id="XP_060363282.1">
    <property type="nucleotide sequence ID" value="XM_060505440.1"/>
</dbReference>
<dbReference type="GO" id="GO:0005634">
    <property type="term" value="C:nucleus"/>
    <property type="evidence" value="ECO:0007669"/>
    <property type="project" value="UniProtKB-SubCell"/>
</dbReference>
<dbReference type="AlphaFoldDB" id="A0AAD8UFF2"/>
<dbReference type="GO" id="GO:0008270">
    <property type="term" value="F:zinc ion binding"/>
    <property type="evidence" value="ECO:0007669"/>
    <property type="project" value="InterPro"/>
</dbReference>
<comment type="caution">
    <text evidence="10">The sequence shown here is derived from an EMBL/GenBank/DDBJ whole genome shotgun (WGS) entry which is preliminary data.</text>
</comment>
<comment type="subcellular location">
    <subcellularLocation>
        <location evidence="1">Nucleus</location>
    </subcellularLocation>
</comment>
<protein>
    <recommendedName>
        <fullName evidence="9">Xylanolytic transcriptional activator regulatory domain-containing protein</fullName>
    </recommendedName>
</protein>
<feature type="non-terminal residue" evidence="10">
    <location>
        <position position="535"/>
    </location>
</feature>
<keyword evidence="11" id="KW-1185">Reference proteome</keyword>
<dbReference type="InterPro" id="IPR052202">
    <property type="entry name" value="Yeast_MetPath_Reg"/>
</dbReference>